<dbReference type="STRING" id="5627.A0A1C7LPR1"/>
<protein>
    <submittedName>
        <fullName evidence="1">Uncharacterized protein</fullName>
    </submittedName>
</protein>
<dbReference type="OrthoDB" id="5979581at2759"/>
<comment type="caution">
    <text evidence="1">The sequence shown here is derived from an EMBL/GenBank/DDBJ whole genome shotgun (WGS) entry which is preliminary data.</text>
</comment>
<proteinExistence type="predicted"/>
<organism evidence="1 2">
    <name type="scientific">Grifola frondosa</name>
    <name type="common">Maitake</name>
    <name type="synonym">Polyporus frondosus</name>
    <dbReference type="NCBI Taxonomy" id="5627"/>
    <lineage>
        <taxon>Eukaryota</taxon>
        <taxon>Fungi</taxon>
        <taxon>Dikarya</taxon>
        <taxon>Basidiomycota</taxon>
        <taxon>Agaricomycotina</taxon>
        <taxon>Agaricomycetes</taxon>
        <taxon>Polyporales</taxon>
        <taxon>Grifolaceae</taxon>
        <taxon>Grifola</taxon>
    </lineage>
</organism>
<keyword evidence="2" id="KW-1185">Reference proteome</keyword>
<dbReference type="Proteomes" id="UP000092993">
    <property type="component" value="Unassembled WGS sequence"/>
</dbReference>
<reference evidence="1 2" key="1">
    <citation type="submission" date="2016-03" db="EMBL/GenBank/DDBJ databases">
        <title>Whole genome sequencing of Grifola frondosa 9006-11.</title>
        <authorList>
            <person name="Min B."/>
            <person name="Park H."/>
            <person name="Kim J.-G."/>
            <person name="Cho H."/>
            <person name="Oh Y.-L."/>
            <person name="Kong W.-S."/>
            <person name="Choi I.-G."/>
        </authorList>
    </citation>
    <scope>NUCLEOTIDE SEQUENCE [LARGE SCALE GENOMIC DNA]</scope>
    <source>
        <strain evidence="1 2">9006-11</strain>
    </source>
</reference>
<gene>
    <name evidence="1" type="ORF">A0H81_13389</name>
</gene>
<dbReference type="AlphaFoldDB" id="A0A1C7LPR1"/>
<evidence type="ECO:0000313" key="2">
    <source>
        <dbReference type="Proteomes" id="UP000092993"/>
    </source>
</evidence>
<dbReference type="EMBL" id="LUGG01000029">
    <property type="protein sequence ID" value="OBZ66548.1"/>
    <property type="molecule type" value="Genomic_DNA"/>
</dbReference>
<evidence type="ECO:0000313" key="1">
    <source>
        <dbReference type="EMBL" id="OBZ66548.1"/>
    </source>
</evidence>
<dbReference type="Gene3D" id="3.30.200.20">
    <property type="entry name" value="Phosphorylase Kinase, domain 1"/>
    <property type="match status" value="1"/>
</dbReference>
<sequence length="330" mass="37634">MSAREAPPALSESRQQTYGLFRGDCIPGQIPSTELLRLTHSLLKILSIEDHRCPSRSEITARHLVQLHAMNQIPPTVDPIGGPHEGQVPIHLSYMCLNTDRRDEFLIAEQPPLDSLPRTLIPTIGNKWWPPVMRYGWAIVGAPRDKVLAYAKEHDLEQFDRSFPGFSELFTLEEAYRHMAKEMGLRFYGYVFETGSTVTRPPEMIYILSLYSNYYLHLGGQFTDEVVEKLKERFGFEMDPKWYLDGADSIAPGDFALSKHGNVLQRSRYRYPRLDDIEDLEKYRPGGFHPVSVGDFFDGGRYKVLHKLGFGAHLPSGLLEINARESVPRA</sequence>
<accession>A0A1C7LPR1</accession>
<name>A0A1C7LPR1_GRIFR</name>